<dbReference type="InterPro" id="IPR002716">
    <property type="entry name" value="PIN_dom"/>
</dbReference>
<protein>
    <recommendedName>
        <fullName evidence="1">PIN domain-containing protein</fullName>
    </recommendedName>
</protein>
<reference evidence="2 3" key="1">
    <citation type="journal article" date="2019" name="Int. J. Syst. Evol. Microbiol.">
        <title>The Global Catalogue of Microorganisms (GCM) 10K type strain sequencing project: providing services to taxonomists for standard genome sequencing and annotation.</title>
        <authorList>
            <consortium name="The Broad Institute Genomics Platform"/>
            <consortium name="The Broad Institute Genome Sequencing Center for Infectious Disease"/>
            <person name="Wu L."/>
            <person name="Ma J."/>
        </authorList>
    </citation>
    <scope>NUCLEOTIDE SEQUENCE [LARGE SCALE GENOMIC DNA]</scope>
    <source>
        <strain evidence="2 3">JCM 14603</strain>
    </source>
</reference>
<dbReference type="RefSeq" id="WP_243848306.1">
    <property type="nucleotide sequence ID" value="NZ_BAAAES010000009.1"/>
</dbReference>
<dbReference type="Proteomes" id="UP001500238">
    <property type="component" value="Unassembled WGS sequence"/>
</dbReference>
<evidence type="ECO:0000313" key="3">
    <source>
        <dbReference type="Proteomes" id="UP001500238"/>
    </source>
</evidence>
<keyword evidence="3" id="KW-1185">Reference proteome</keyword>
<feature type="domain" description="PIN" evidence="1">
    <location>
        <begin position="6"/>
        <end position="77"/>
    </location>
</feature>
<proteinExistence type="predicted"/>
<dbReference type="CDD" id="cd09871">
    <property type="entry name" value="PIN_MtVapC28-VapC30-like"/>
    <property type="match status" value="1"/>
</dbReference>
<accession>A0ABN1HXP7</accession>
<comment type="caution">
    <text evidence="2">The sequence shown here is derived from an EMBL/GenBank/DDBJ whole genome shotgun (WGS) entry which is preliminary data.</text>
</comment>
<dbReference type="SUPFAM" id="SSF88723">
    <property type="entry name" value="PIN domain-like"/>
    <property type="match status" value="1"/>
</dbReference>
<evidence type="ECO:0000313" key="2">
    <source>
        <dbReference type="EMBL" id="GAA0672029.1"/>
    </source>
</evidence>
<evidence type="ECO:0000259" key="1">
    <source>
        <dbReference type="Pfam" id="PF01850"/>
    </source>
</evidence>
<dbReference type="EMBL" id="BAAAES010000009">
    <property type="protein sequence ID" value="GAA0672029.1"/>
    <property type="molecule type" value="Genomic_DNA"/>
</dbReference>
<dbReference type="Pfam" id="PF01850">
    <property type="entry name" value="PIN"/>
    <property type="match status" value="1"/>
</dbReference>
<name>A0ABN1HXP7_9SPHN</name>
<dbReference type="InterPro" id="IPR029060">
    <property type="entry name" value="PIN-like_dom_sf"/>
</dbReference>
<sequence length="79" mass="8744">MTAQEARLALDGFVQTAGLRMVPIGRTKRRRAVDAHARSGKGYHPARLNLGDCFAYACARTHHARLLYQGDDFSQTDLA</sequence>
<organism evidence="2 3">
    <name type="scientific">Sphingomonas insulae</name>
    <dbReference type="NCBI Taxonomy" id="424800"/>
    <lineage>
        <taxon>Bacteria</taxon>
        <taxon>Pseudomonadati</taxon>
        <taxon>Pseudomonadota</taxon>
        <taxon>Alphaproteobacteria</taxon>
        <taxon>Sphingomonadales</taxon>
        <taxon>Sphingomonadaceae</taxon>
        <taxon>Sphingomonas</taxon>
    </lineage>
</organism>
<gene>
    <name evidence="2" type="ORF">GCM10009102_23940</name>
</gene>
<dbReference type="Gene3D" id="3.40.50.1010">
    <property type="entry name" value="5'-nuclease"/>
    <property type="match status" value="1"/>
</dbReference>